<feature type="signal peptide" evidence="1">
    <location>
        <begin position="1"/>
        <end position="20"/>
    </location>
</feature>
<dbReference type="EMBL" id="SLVM01000023">
    <property type="protein sequence ID" value="TCM79302.1"/>
    <property type="molecule type" value="Genomic_DNA"/>
</dbReference>
<accession>A0A4R1YNM1</accession>
<dbReference type="InterPro" id="IPR005624">
    <property type="entry name" value="PduO/GlcC-like"/>
</dbReference>
<organism evidence="2 3">
    <name type="scientific">Rhodovulum steppense</name>
    <dbReference type="NCBI Taxonomy" id="540251"/>
    <lineage>
        <taxon>Bacteria</taxon>
        <taxon>Pseudomonadati</taxon>
        <taxon>Pseudomonadota</taxon>
        <taxon>Alphaproteobacteria</taxon>
        <taxon>Rhodobacterales</taxon>
        <taxon>Paracoccaceae</taxon>
        <taxon>Rhodovulum</taxon>
    </lineage>
</organism>
<keyword evidence="3" id="KW-1185">Reference proteome</keyword>
<sequence>MMRTLIVTAALMLPTGGALAAEDAFVEFRTLKPELAMQAAMAAMEHCRAEGYQVGVAVTDRSGTLQAFVRDRFAGAHVEETARRKAWTAASFRTSTLDLGELTAPGTIYAGIRDLDQALALGGGVTIEHAGAIVGAIGVSGAPGPDLDDTCAREGIAAIEEAMGF</sequence>
<proteinExistence type="predicted"/>
<dbReference type="PANTHER" id="PTHR34309">
    <property type="entry name" value="SLR1406 PROTEIN"/>
    <property type="match status" value="1"/>
</dbReference>
<dbReference type="PANTHER" id="PTHR34309:SF10">
    <property type="entry name" value="SLR1406 PROTEIN"/>
    <property type="match status" value="1"/>
</dbReference>
<name>A0A4R1YNM1_9RHOB</name>
<dbReference type="InterPro" id="IPR052517">
    <property type="entry name" value="GlcG_carb_metab_protein"/>
</dbReference>
<keyword evidence="1" id="KW-0732">Signal</keyword>
<dbReference type="InterPro" id="IPR038084">
    <property type="entry name" value="PduO/GlcC-like_sf"/>
</dbReference>
<dbReference type="Pfam" id="PF03928">
    <property type="entry name" value="HbpS-like"/>
    <property type="match status" value="1"/>
</dbReference>
<evidence type="ECO:0000256" key="1">
    <source>
        <dbReference type="SAM" id="SignalP"/>
    </source>
</evidence>
<dbReference type="Proteomes" id="UP000295277">
    <property type="component" value="Unassembled WGS sequence"/>
</dbReference>
<dbReference type="AlphaFoldDB" id="A0A4R1YNM1"/>
<gene>
    <name evidence="2" type="ORF">EV216_12355</name>
</gene>
<comment type="caution">
    <text evidence="2">The sequence shown here is derived from an EMBL/GenBank/DDBJ whole genome shotgun (WGS) entry which is preliminary data.</text>
</comment>
<feature type="chain" id="PRO_5020422912" evidence="1">
    <location>
        <begin position="21"/>
        <end position="165"/>
    </location>
</feature>
<dbReference type="SUPFAM" id="SSF143744">
    <property type="entry name" value="GlcG-like"/>
    <property type="match status" value="1"/>
</dbReference>
<reference evidence="2 3" key="1">
    <citation type="submission" date="2019-03" db="EMBL/GenBank/DDBJ databases">
        <title>Genomic Encyclopedia of Type Strains, Phase IV (KMG-IV): sequencing the most valuable type-strain genomes for metagenomic binning, comparative biology and taxonomic classification.</title>
        <authorList>
            <person name="Goeker M."/>
        </authorList>
    </citation>
    <scope>NUCLEOTIDE SEQUENCE [LARGE SCALE GENOMIC DNA]</scope>
    <source>
        <strain evidence="2 3">DSM 21153</strain>
    </source>
</reference>
<dbReference type="Gene3D" id="3.30.450.150">
    <property type="entry name" value="Haem-degrading domain"/>
    <property type="match status" value="1"/>
</dbReference>
<evidence type="ECO:0000313" key="3">
    <source>
        <dbReference type="Proteomes" id="UP000295277"/>
    </source>
</evidence>
<protein>
    <submittedName>
        <fullName evidence="2">Uncharacterized protein GlcG (DUF336 family)</fullName>
    </submittedName>
</protein>
<evidence type="ECO:0000313" key="2">
    <source>
        <dbReference type="EMBL" id="TCM79302.1"/>
    </source>
</evidence>